<keyword evidence="2" id="KW-1185">Reference proteome</keyword>
<reference evidence="1 2" key="1">
    <citation type="journal article" date="2016" name="Genome Biol. Evol.">
        <title>Divergent and convergent evolution of fungal pathogenicity.</title>
        <authorList>
            <person name="Shang Y."/>
            <person name="Xiao G."/>
            <person name="Zheng P."/>
            <person name="Cen K."/>
            <person name="Zhan S."/>
            <person name="Wang C."/>
        </authorList>
    </citation>
    <scope>NUCLEOTIDE SEQUENCE [LARGE SCALE GENOMIC DNA]</scope>
    <source>
        <strain evidence="1 2">RCEF 1005</strain>
    </source>
</reference>
<protein>
    <submittedName>
        <fullName evidence="1">Uncharacterized protein</fullName>
    </submittedName>
</protein>
<name>A0A168AYN5_CORDF</name>
<evidence type="ECO:0000313" key="2">
    <source>
        <dbReference type="Proteomes" id="UP000076881"/>
    </source>
</evidence>
<accession>A0A168AYN5</accession>
<comment type="caution">
    <text evidence="1">The sequence shown here is derived from an EMBL/GenBank/DDBJ whole genome shotgun (WGS) entry which is preliminary data.</text>
</comment>
<sequence>MTVTGTTQQSSHGRTSILGLYFLAKLYAMFEQICCTRMALCINFLLLSLPLLIASQSDAKLANFGDVITVLEQMARTDQDFVDGLALDLFSPKNRTLVVTNNTSPLPGNFVTGSTGEGFVNLSKYSCVIKFNESANDLIAKIELPYDPEALMQQGIQLANTYVGTLAADRKSWVVSETQRNVHMSENKTRIVKMTSLTGEYMLLGRKSEDTANIFVQYGQGTTRTANITGSADNIQEAEFIDGLRLRFRSAKPFALNADIPFGIDAQAIPETHKSLSILFHNSRNAFSIGKASV</sequence>
<gene>
    <name evidence="1" type="ORF">LEL_10247</name>
</gene>
<dbReference type="STRING" id="1081108.A0A168AYN5"/>
<dbReference type="EMBL" id="AZHF01000011">
    <property type="protein sequence ID" value="OAA69371.1"/>
    <property type="molecule type" value="Genomic_DNA"/>
</dbReference>
<dbReference type="OrthoDB" id="6513042at2759"/>
<organism evidence="1 2">
    <name type="scientific">Akanthomyces lecanii RCEF 1005</name>
    <dbReference type="NCBI Taxonomy" id="1081108"/>
    <lineage>
        <taxon>Eukaryota</taxon>
        <taxon>Fungi</taxon>
        <taxon>Dikarya</taxon>
        <taxon>Ascomycota</taxon>
        <taxon>Pezizomycotina</taxon>
        <taxon>Sordariomycetes</taxon>
        <taxon>Hypocreomycetidae</taxon>
        <taxon>Hypocreales</taxon>
        <taxon>Cordycipitaceae</taxon>
        <taxon>Akanthomyces</taxon>
        <taxon>Cordyceps confragosa</taxon>
    </lineage>
</organism>
<evidence type="ECO:0000313" key="1">
    <source>
        <dbReference type="EMBL" id="OAA69371.1"/>
    </source>
</evidence>
<dbReference type="Proteomes" id="UP000076881">
    <property type="component" value="Unassembled WGS sequence"/>
</dbReference>
<proteinExistence type="predicted"/>
<dbReference type="AlphaFoldDB" id="A0A168AYN5"/>